<evidence type="ECO:0000313" key="5">
    <source>
        <dbReference type="Proteomes" id="UP000632659"/>
    </source>
</evidence>
<keyword evidence="1" id="KW-0808">Transferase</keyword>
<dbReference type="PROSITE" id="PS51186">
    <property type="entry name" value="GNAT"/>
    <property type="match status" value="1"/>
</dbReference>
<dbReference type="InterPro" id="IPR050832">
    <property type="entry name" value="Bact_Acetyltransf"/>
</dbReference>
<dbReference type="SUPFAM" id="SSF55729">
    <property type="entry name" value="Acyl-CoA N-acyltransferases (Nat)"/>
    <property type="match status" value="1"/>
</dbReference>
<dbReference type="Proteomes" id="UP000632659">
    <property type="component" value="Unassembled WGS sequence"/>
</dbReference>
<comment type="caution">
    <text evidence="4">The sequence shown here is derived from an EMBL/GenBank/DDBJ whole genome shotgun (WGS) entry which is preliminary data.</text>
</comment>
<proteinExistence type="predicted"/>
<keyword evidence="5" id="KW-1185">Reference proteome</keyword>
<dbReference type="Pfam" id="PF00583">
    <property type="entry name" value="Acetyltransf_1"/>
    <property type="match status" value="1"/>
</dbReference>
<reference evidence="4" key="1">
    <citation type="submission" date="2020-08" db="EMBL/GenBank/DDBJ databases">
        <title>Genome public.</title>
        <authorList>
            <person name="Liu C."/>
            <person name="Sun Q."/>
        </authorList>
    </citation>
    <scope>NUCLEOTIDE SEQUENCE</scope>
    <source>
        <strain evidence="4">NSJ-15</strain>
    </source>
</reference>
<dbReference type="RefSeq" id="WP_187536798.1">
    <property type="nucleotide sequence ID" value="NZ_JACRTL010000008.1"/>
</dbReference>
<dbReference type="PANTHER" id="PTHR43877">
    <property type="entry name" value="AMINOALKYLPHOSPHONATE N-ACETYLTRANSFERASE-RELATED-RELATED"/>
    <property type="match status" value="1"/>
</dbReference>
<evidence type="ECO:0000256" key="2">
    <source>
        <dbReference type="ARBA" id="ARBA00023315"/>
    </source>
</evidence>
<dbReference type="EMBL" id="JACRTL010000008">
    <property type="protein sequence ID" value="MBC8611871.1"/>
    <property type="molecule type" value="Genomic_DNA"/>
</dbReference>
<dbReference type="AlphaFoldDB" id="A0A8J6P2X5"/>
<keyword evidence="2" id="KW-0012">Acyltransferase</keyword>
<dbReference type="InterPro" id="IPR000182">
    <property type="entry name" value="GNAT_dom"/>
</dbReference>
<feature type="domain" description="N-acetyltransferase" evidence="3">
    <location>
        <begin position="6"/>
        <end position="150"/>
    </location>
</feature>
<dbReference type="Gene3D" id="3.40.630.30">
    <property type="match status" value="1"/>
</dbReference>
<gene>
    <name evidence="4" type="ORF">H8702_12290</name>
</gene>
<sequence>MKHKERTIRPANSGDLEKLLELYTHLHDGTVPAKENNLLDVWEEILCDRRQKILVIEEAGKLVSSCVLVIVPNLTHGQRPYALVENVVTRRDYRGQGCDSAVLEAAKNLAAECGCYKIMLMTGSKKESTLRFYERAGYRKTDKTAFVQWL</sequence>
<dbReference type="InterPro" id="IPR016181">
    <property type="entry name" value="Acyl_CoA_acyltransferase"/>
</dbReference>
<dbReference type="GO" id="GO:0016747">
    <property type="term" value="F:acyltransferase activity, transferring groups other than amino-acyl groups"/>
    <property type="evidence" value="ECO:0007669"/>
    <property type="project" value="InterPro"/>
</dbReference>
<evidence type="ECO:0000259" key="3">
    <source>
        <dbReference type="PROSITE" id="PS51186"/>
    </source>
</evidence>
<protein>
    <submittedName>
        <fullName evidence="4">GNAT family N-acetyltransferase</fullName>
    </submittedName>
</protein>
<evidence type="ECO:0000313" key="4">
    <source>
        <dbReference type="EMBL" id="MBC8611871.1"/>
    </source>
</evidence>
<evidence type="ECO:0000256" key="1">
    <source>
        <dbReference type="ARBA" id="ARBA00022679"/>
    </source>
</evidence>
<organism evidence="4 5">
    <name type="scientific">Massiliimalia timonensis</name>
    <dbReference type="NCBI Taxonomy" id="1987501"/>
    <lineage>
        <taxon>Bacteria</taxon>
        <taxon>Bacillati</taxon>
        <taxon>Bacillota</taxon>
        <taxon>Clostridia</taxon>
        <taxon>Eubacteriales</taxon>
        <taxon>Oscillospiraceae</taxon>
        <taxon>Massiliimalia</taxon>
    </lineage>
</organism>
<accession>A0A8J6P2X5</accession>
<dbReference type="CDD" id="cd04301">
    <property type="entry name" value="NAT_SF"/>
    <property type="match status" value="1"/>
</dbReference>
<name>A0A8J6P2X5_9FIRM</name>